<organism evidence="1 2">
    <name type="scientific">Blepharisma stoltei</name>
    <dbReference type="NCBI Taxonomy" id="1481888"/>
    <lineage>
        <taxon>Eukaryota</taxon>
        <taxon>Sar</taxon>
        <taxon>Alveolata</taxon>
        <taxon>Ciliophora</taxon>
        <taxon>Postciliodesmatophora</taxon>
        <taxon>Heterotrichea</taxon>
        <taxon>Heterotrichida</taxon>
        <taxon>Blepharismidae</taxon>
        <taxon>Blepharisma</taxon>
    </lineage>
</organism>
<gene>
    <name evidence="1" type="ORF">BSTOLATCC_MIC6974</name>
</gene>
<evidence type="ECO:0000313" key="1">
    <source>
        <dbReference type="EMBL" id="CAG9312583.1"/>
    </source>
</evidence>
<protein>
    <submittedName>
        <fullName evidence="1">Uncharacterized protein</fullName>
    </submittedName>
</protein>
<comment type="caution">
    <text evidence="1">The sequence shown here is derived from an EMBL/GenBank/DDBJ whole genome shotgun (WGS) entry which is preliminary data.</text>
</comment>
<sequence>MKKSEKTRAHAIYIDLKILSTISPYNRIILIQYLQFKAPRLIFLNTIVKDDRNIRPISCKTEHQKSRS</sequence>
<reference evidence="1" key="1">
    <citation type="submission" date="2021-09" db="EMBL/GenBank/DDBJ databases">
        <authorList>
            <consortium name="AG Swart"/>
            <person name="Singh M."/>
            <person name="Singh A."/>
            <person name="Seah K."/>
            <person name="Emmerich C."/>
        </authorList>
    </citation>
    <scope>NUCLEOTIDE SEQUENCE</scope>
    <source>
        <strain evidence="1">ATCC30299</strain>
    </source>
</reference>
<dbReference type="AlphaFoldDB" id="A0AAU9IK73"/>
<proteinExistence type="predicted"/>
<name>A0AAU9IK73_9CILI</name>
<keyword evidence="2" id="KW-1185">Reference proteome</keyword>
<accession>A0AAU9IK73</accession>
<dbReference type="EMBL" id="CAJZBQ010000007">
    <property type="protein sequence ID" value="CAG9312583.1"/>
    <property type="molecule type" value="Genomic_DNA"/>
</dbReference>
<dbReference type="Proteomes" id="UP001162131">
    <property type="component" value="Unassembled WGS sequence"/>
</dbReference>
<evidence type="ECO:0000313" key="2">
    <source>
        <dbReference type="Proteomes" id="UP001162131"/>
    </source>
</evidence>